<sequence>MGFVRPESVQGLPKSEKNNKTAAPAPVSRGLLTEYPDQKRFFNIFSATF</sequence>
<name>A0A059ZRZ9_ACICK</name>
<feature type="region of interest" description="Disordered" evidence="1">
    <location>
        <begin position="1"/>
        <end position="29"/>
    </location>
</feature>
<reference evidence="2 3" key="1">
    <citation type="journal article" date="2009" name="J. Bacteriol.">
        <title>Draft genome sequence of the extremely acidophilic bacterium Acidithiobacillus caldus ATCC 51756 reveals metabolic versatility in the genus Acidithiobacillus.</title>
        <authorList>
            <person name="Valdes J."/>
            <person name="Quatrini R."/>
            <person name="Hallberg K."/>
            <person name="Dopson M."/>
            <person name="Valenzuela P.D."/>
            <person name="Holmes D.S."/>
        </authorList>
    </citation>
    <scope>NUCLEOTIDE SEQUENCE [LARGE SCALE GENOMIC DNA]</scope>
    <source>
        <strain evidence="3">ATCC 51756 / DSM 8584 / KU</strain>
    </source>
</reference>
<dbReference type="HOGENOM" id="CLU_3194852_0_0_6"/>
<evidence type="ECO:0000313" key="2">
    <source>
        <dbReference type="EMBL" id="AIA54440.1"/>
    </source>
</evidence>
<evidence type="ECO:0000256" key="1">
    <source>
        <dbReference type="SAM" id="MobiDB-lite"/>
    </source>
</evidence>
<protein>
    <submittedName>
        <fullName evidence="2">Uncharacterized protein</fullName>
    </submittedName>
</protein>
<gene>
    <name evidence="2" type="ORF">Acaty_c0555</name>
</gene>
<proteinExistence type="predicted"/>
<dbReference type="KEGG" id="acz:Acaty_c0555"/>
<organism evidence="2 3">
    <name type="scientific">Acidithiobacillus caldus (strain ATCC 51756 / DSM 8584 / KU)</name>
    <dbReference type="NCBI Taxonomy" id="637389"/>
    <lineage>
        <taxon>Bacteria</taxon>
        <taxon>Pseudomonadati</taxon>
        <taxon>Pseudomonadota</taxon>
        <taxon>Acidithiobacillia</taxon>
        <taxon>Acidithiobacillales</taxon>
        <taxon>Acidithiobacillaceae</taxon>
        <taxon>Acidithiobacillus</taxon>
    </lineage>
</organism>
<evidence type="ECO:0000313" key="3">
    <source>
        <dbReference type="Proteomes" id="UP000005522"/>
    </source>
</evidence>
<dbReference type="AlphaFoldDB" id="A0A059ZRZ9"/>
<accession>A0A059ZRZ9</accession>
<dbReference type="EMBL" id="CP005986">
    <property type="protein sequence ID" value="AIA54440.1"/>
    <property type="molecule type" value="Genomic_DNA"/>
</dbReference>
<dbReference type="Proteomes" id="UP000005522">
    <property type="component" value="Chromosome"/>
</dbReference>
<dbReference type="RefSeq" id="WP_153801797.1">
    <property type="nucleotide sequence ID" value="NZ_CP005986.1"/>
</dbReference>